<protein>
    <recommendedName>
        <fullName evidence="4">EGF-like domain-containing protein</fullName>
    </recommendedName>
</protein>
<name>A0A8W8P1N7_MAGGI</name>
<accession>A0A8W8P1N7</accession>
<feature type="chain" id="PRO_5036502486" description="EGF-like domain-containing protein" evidence="3">
    <location>
        <begin position="23"/>
        <end position="428"/>
    </location>
</feature>
<evidence type="ECO:0000313" key="5">
    <source>
        <dbReference type="EnsemblMetazoa" id="G8202.1:cds"/>
    </source>
</evidence>
<dbReference type="PANTHER" id="PTHR24043">
    <property type="entry name" value="SCAVENGER RECEPTOR CLASS F"/>
    <property type="match status" value="1"/>
</dbReference>
<dbReference type="InterPro" id="IPR042635">
    <property type="entry name" value="MEGF10/SREC1/2-like"/>
</dbReference>
<dbReference type="AlphaFoldDB" id="A0A8W8P1N7"/>
<feature type="domain" description="EGF-like" evidence="4">
    <location>
        <begin position="173"/>
        <end position="209"/>
    </location>
</feature>
<keyword evidence="6" id="KW-1185">Reference proteome</keyword>
<dbReference type="Proteomes" id="UP000005408">
    <property type="component" value="Unassembled WGS sequence"/>
</dbReference>
<keyword evidence="3" id="KW-0732">Signal</keyword>
<reference evidence="5" key="1">
    <citation type="submission" date="2022-08" db="UniProtKB">
        <authorList>
            <consortium name="EnsemblMetazoa"/>
        </authorList>
    </citation>
    <scope>IDENTIFICATION</scope>
    <source>
        <strain evidence="5">05x7-T-G4-1.051#20</strain>
    </source>
</reference>
<feature type="domain" description="EGF-like" evidence="4">
    <location>
        <begin position="132"/>
        <end position="162"/>
    </location>
</feature>
<feature type="domain" description="EGF-like" evidence="4">
    <location>
        <begin position="224"/>
        <end position="256"/>
    </location>
</feature>
<dbReference type="GO" id="GO:0005044">
    <property type="term" value="F:scavenger receptor activity"/>
    <property type="evidence" value="ECO:0007669"/>
    <property type="project" value="InterPro"/>
</dbReference>
<dbReference type="InterPro" id="IPR000742">
    <property type="entry name" value="EGF"/>
</dbReference>
<dbReference type="EnsemblMetazoa" id="G8202.1">
    <property type="protein sequence ID" value="G8202.1:cds"/>
    <property type="gene ID" value="G8202"/>
</dbReference>
<organism evidence="5 6">
    <name type="scientific">Magallana gigas</name>
    <name type="common">Pacific oyster</name>
    <name type="synonym">Crassostrea gigas</name>
    <dbReference type="NCBI Taxonomy" id="29159"/>
    <lineage>
        <taxon>Eukaryota</taxon>
        <taxon>Metazoa</taxon>
        <taxon>Spiralia</taxon>
        <taxon>Lophotrochozoa</taxon>
        <taxon>Mollusca</taxon>
        <taxon>Bivalvia</taxon>
        <taxon>Autobranchia</taxon>
        <taxon>Pteriomorphia</taxon>
        <taxon>Ostreida</taxon>
        <taxon>Ostreoidea</taxon>
        <taxon>Ostreidae</taxon>
        <taxon>Magallana</taxon>
    </lineage>
</organism>
<keyword evidence="1" id="KW-0245">EGF-like domain</keyword>
<evidence type="ECO:0000313" key="6">
    <source>
        <dbReference type="Proteomes" id="UP000005408"/>
    </source>
</evidence>
<dbReference type="SMART" id="SM00181">
    <property type="entry name" value="EGF"/>
    <property type="match status" value="4"/>
</dbReference>
<proteinExistence type="predicted"/>
<keyword evidence="2" id="KW-0472">Membrane</keyword>
<keyword evidence="2" id="KW-0812">Transmembrane</keyword>
<keyword evidence="2" id="KW-1133">Transmembrane helix</keyword>
<feature type="domain" description="EGF-like" evidence="4">
    <location>
        <begin position="266"/>
        <end position="301"/>
    </location>
</feature>
<feature type="signal peptide" evidence="3">
    <location>
        <begin position="1"/>
        <end position="22"/>
    </location>
</feature>
<evidence type="ECO:0000256" key="1">
    <source>
        <dbReference type="ARBA" id="ARBA00022536"/>
    </source>
</evidence>
<dbReference type="PANTHER" id="PTHR24043:SF8">
    <property type="entry name" value="EGF-LIKE DOMAIN-CONTAINING PROTEIN"/>
    <property type="match status" value="1"/>
</dbReference>
<evidence type="ECO:0000256" key="3">
    <source>
        <dbReference type="SAM" id="SignalP"/>
    </source>
</evidence>
<dbReference type="SUPFAM" id="SSF57414">
    <property type="entry name" value="Hairpin loop containing domain-like"/>
    <property type="match status" value="1"/>
</dbReference>
<dbReference type="Gene3D" id="2.170.300.10">
    <property type="entry name" value="Tie2 ligand-binding domain superfamily"/>
    <property type="match status" value="1"/>
</dbReference>
<sequence>MLLFNVFRCLCLVVSFCVQCDGSLQPGFSKIQRGYRLNRKLIQSFSFLDCVVECLVTPRCKSVNYFKEANFCETNYENKTTANTKYEDGAGWVYSEKEHWPKEYELLALTELCEVIVKGCETSVYGSSCNVSCPTNCKENICHIQHGTCSACKPGWSEMHCNTKCREGWYGDNCSQQFTGHCIDGTTCNHVTGLCDGGCDTGWTGSVCDKECDDGTYGYNCVNNCSGHCLNGSICNKQHGHCDRGCDPGYTDNDCGKECVKSYGENCQYPCSQHCINQTCDRFTGTCLSWCQEGFYGQKCNHSNFESQKTEYVTSWIVAFSIVLFIVVLLITGSFVCFWVLYKRLFYGNKRLFWTSWFRENEITTTDKTTNYIEPNNYQDLNPVTNSSYQDLNPNTNSNYQTLNINTNYRELKLQYGEEEIQYKNITE</sequence>
<evidence type="ECO:0000256" key="2">
    <source>
        <dbReference type="SAM" id="Phobius"/>
    </source>
</evidence>
<feature type="transmembrane region" description="Helical" evidence="2">
    <location>
        <begin position="316"/>
        <end position="342"/>
    </location>
</feature>
<evidence type="ECO:0000259" key="4">
    <source>
        <dbReference type="SMART" id="SM00181"/>
    </source>
</evidence>